<dbReference type="InterPro" id="IPR043128">
    <property type="entry name" value="Rev_trsase/Diguanyl_cyclase"/>
</dbReference>
<dbReference type="InterPro" id="IPR029787">
    <property type="entry name" value="Nucleotide_cyclase"/>
</dbReference>
<comment type="caution">
    <text evidence="4">The sequence shown here is derived from an EMBL/GenBank/DDBJ whole genome shotgun (WGS) entry which is preliminary data.</text>
</comment>
<organism evidence="4 5">
    <name type="scientific">Paenibacillus xylanilyticus</name>
    <dbReference type="NCBI Taxonomy" id="248903"/>
    <lineage>
        <taxon>Bacteria</taxon>
        <taxon>Bacillati</taxon>
        <taxon>Bacillota</taxon>
        <taxon>Bacilli</taxon>
        <taxon>Bacillales</taxon>
        <taxon>Paenibacillaceae</taxon>
        <taxon>Paenibacillus</taxon>
    </lineage>
</organism>
<dbReference type="InterPro" id="IPR035965">
    <property type="entry name" value="PAS-like_dom_sf"/>
</dbReference>
<accession>A0A7Y6C2H6</accession>
<dbReference type="NCBIfam" id="TIGR00254">
    <property type="entry name" value="GGDEF"/>
    <property type="match status" value="1"/>
</dbReference>
<dbReference type="InterPro" id="IPR001610">
    <property type="entry name" value="PAC"/>
</dbReference>
<evidence type="ECO:0000313" key="5">
    <source>
        <dbReference type="Proteomes" id="UP000526125"/>
    </source>
</evidence>
<dbReference type="SMART" id="SM00267">
    <property type="entry name" value="GGDEF"/>
    <property type="match status" value="1"/>
</dbReference>
<evidence type="ECO:0000313" key="4">
    <source>
        <dbReference type="EMBL" id="NUU79364.1"/>
    </source>
</evidence>
<feature type="domain" description="PAC" evidence="2">
    <location>
        <begin position="206"/>
        <end position="258"/>
    </location>
</feature>
<dbReference type="PANTHER" id="PTHR46663">
    <property type="entry name" value="DIGUANYLATE CYCLASE DGCT-RELATED"/>
    <property type="match status" value="1"/>
</dbReference>
<dbReference type="CDD" id="cd01949">
    <property type="entry name" value="GGDEF"/>
    <property type="match status" value="1"/>
</dbReference>
<reference evidence="4 5" key="1">
    <citation type="submission" date="2020-05" db="EMBL/GenBank/DDBJ databases">
        <title>Genome Sequencing of Type Strains.</title>
        <authorList>
            <person name="Lemaire J.F."/>
            <person name="Inderbitzin P."/>
            <person name="Gregorio O.A."/>
            <person name="Collins S.B."/>
            <person name="Wespe N."/>
            <person name="Knight-Connoni V."/>
        </authorList>
    </citation>
    <scope>NUCLEOTIDE SEQUENCE [LARGE SCALE GENOMIC DNA]</scope>
    <source>
        <strain evidence="4 5">LMG 21957</strain>
    </source>
</reference>
<dbReference type="PROSITE" id="PS50887">
    <property type="entry name" value="GGDEF"/>
    <property type="match status" value="1"/>
</dbReference>
<dbReference type="Pfam" id="PF13426">
    <property type="entry name" value="PAS_9"/>
    <property type="match status" value="1"/>
</dbReference>
<keyword evidence="5" id="KW-1185">Reference proteome</keyword>
<dbReference type="RefSeq" id="WP_175398926.1">
    <property type="nucleotide sequence ID" value="NZ_JABMCB010000202.1"/>
</dbReference>
<feature type="domain" description="GGDEF" evidence="3">
    <location>
        <begin position="288"/>
        <end position="420"/>
    </location>
</feature>
<dbReference type="InterPro" id="IPR000160">
    <property type="entry name" value="GGDEF_dom"/>
</dbReference>
<protein>
    <submittedName>
        <fullName evidence="4">Diguanylate cyclase</fullName>
    </submittedName>
</protein>
<dbReference type="AlphaFoldDB" id="A0A7Y6C2H6"/>
<dbReference type="Gene3D" id="3.30.450.20">
    <property type="entry name" value="PAS domain"/>
    <property type="match status" value="2"/>
</dbReference>
<dbReference type="InterPro" id="IPR000014">
    <property type="entry name" value="PAS"/>
</dbReference>
<dbReference type="SUPFAM" id="SSF55073">
    <property type="entry name" value="Nucleotide cyclase"/>
    <property type="match status" value="1"/>
</dbReference>
<dbReference type="InterPro" id="IPR013656">
    <property type="entry name" value="PAS_4"/>
</dbReference>
<proteinExistence type="predicted"/>
<feature type="domain" description="PAS" evidence="1">
    <location>
        <begin position="133"/>
        <end position="178"/>
    </location>
</feature>
<dbReference type="Proteomes" id="UP000526125">
    <property type="component" value="Unassembled WGS sequence"/>
</dbReference>
<evidence type="ECO:0000259" key="2">
    <source>
        <dbReference type="PROSITE" id="PS50113"/>
    </source>
</evidence>
<dbReference type="InterPro" id="IPR052163">
    <property type="entry name" value="DGC-Regulatory_Protein"/>
</dbReference>
<dbReference type="PANTHER" id="PTHR46663:SF3">
    <property type="entry name" value="SLL0267 PROTEIN"/>
    <property type="match status" value="1"/>
</dbReference>
<evidence type="ECO:0000259" key="3">
    <source>
        <dbReference type="PROSITE" id="PS50887"/>
    </source>
</evidence>
<dbReference type="SMART" id="SM00086">
    <property type="entry name" value="PAC"/>
    <property type="match status" value="2"/>
</dbReference>
<dbReference type="PROSITE" id="PS50113">
    <property type="entry name" value="PAC"/>
    <property type="match status" value="1"/>
</dbReference>
<dbReference type="Pfam" id="PF08448">
    <property type="entry name" value="PAS_4"/>
    <property type="match status" value="1"/>
</dbReference>
<dbReference type="Pfam" id="PF00990">
    <property type="entry name" value="GGDEF"/>
    <property type="match status" value="1"/>
</dbReference>
<dbReference type="NCBIfam" id="TIGR00229">
    <property type="entry name" value="sensory_box"/>
    <property type="match status" value="2"/>
</dbReference>
<dbReference type="PROSITE" id="PS50112">
    <property type="entry name" value="PAS"/>
    <property type="match status" value="2"/>
</dbReference>
<dbReference type="SMART" id="SM00091">
    <property type="entry name" value="PAS"/>
    <property type="match status" value="2"/>
</dbReference>
<feature type="domain" description="PAS" evidence="1">
    <location>
        <begin position="9"/>
        <end position="79"/>
    </location>
</feature>
<dbReference type="SUPFAM" id="SSF55785">
    <property type="entry name" value="PYP-like sensor domain (PAS domain)"/>
    <property type="match status" value="2"/>
</dbReference>
<dbReference type="CDD" id="cd00130">
    <property type="entry name" value="PAS"/>
    <property type="match status" value="2"/>
</dbReference>
<dbReference type="Gene3D" id="3.30.70.270">
    <property type="match status" value="1"/>
</dbReference>
<sequence>MREFLSEQSIEAFRSIINYNPDAIFIVSNEGKIVEVNEGVTECLGYKKEDIMGSLYKELFCPHQLELISQYFSEVLKGASCQYVAEAHHNNGDIVYLQIKQVPLFYEGKVNGVFGVAKNITEHKLLLKALKESEERYRLLADNSLDLIQLINLDGIVEYASPSHKMVLGFDPKEYIGKWVFYQPNEEMDEKFRSVFMSMLLLQKPFTYEIQRQHEQGYPVWLELKGTPMFDENGDFRNMMLVGREITERKKYQVQLEQLSYHDALTGAPNRRCLNKMLNDALLEADVGQLAVMFADLDNFKQINDTLGHDAGDELLRQFVKRAGACLQEHEILARMGGDEFVFVLPRIKDTSEASIAAENILEALQHPWHLGGQELNTTSSIGIAFYEKDDTVKELLQKADAALYLAKAEGKNTYRIFSFGDSSNS</sequence>
<dbReference type="EMBL" id="JABMCB010000202">
    <property type="protein sequence ID" value="NUU79364.1"/>
    <property type="molecule type" value="Genomic_DNA"/>
</dbReference>
<gene>
    <name evidence="4" type="ORF">HP552_29615</name>
</gene>
<name>A0A7Y6C2H6_9BACL</name>
<evidence type="ECO:0000259" key="1">
    <source>
        <dbReference type="PROSITE" id="PS50112"/>
    </source>
</evidence>
<dbReference type="FunFam" id="3.30.70.270:FF:000001">
    <property type="entry name" value="Diguanylate cyclase domain protein"/>
    <property type="match status" value="1"/>
</dbReference>
<dbReference type="InterPro" id="IPR000700">
    <property type="entry name" value="PAS-assoc_C"/>
</dbReference>